<accession>A0ABR2V570</accession>
<dbReference type="EMBL" id="JARVKF010000135">
    <property type="protein sequence ID" value="KAK9422063.1"/>
    <property type="molecule type" value="Genomic_DNA"/>
</dbReference>
<protein>
    <submittedName>
        <fullName evidence="2">Uncharacterized protein</fullName>
    </submittedName>
</protein>
<feature type="region of interest" description="Disordered" evidence="1">
    <location>
        <begin position="1"/>
        <end position="100"/>
    </location>
</feature>
<feature type="compositionally biased region" description="Basic residues" evidence="1">
    <location>
        <begin position="44"/>
        <end position="62"/>
    </location>
</feature>
<name>A0ABR2V570_9PEZI</name>
<evidence type="ECO:0000256" key="1">
    <source>
        <dbReference type="SAM" id="MobiDB-lite"/>
    </source>
</evidence>
<sequence length="290" mass="32469">MPRNRPNNRARGQGRGRGGVNNASSNRTTRGSHSHDGSGIGKRGSGRYNKHHKHHNHHHHPHNNKDRHWDWQHDHYHGDADSSASSSDTDSSDLDFVDPSKFPPAESNVFSILLNASKGKGKGKGKPPPCIRPDCKRAKRDLEWIRRKDRRLRRALRRWLEYMGSDLVEFLLDGDEHMYGYDSDDSETMDWTPEPTVQLIVRGPPSPEPPSPSKAGFGSPWETSPPQPPQQQQQQAPPTSAWGPNPGFDDQGQCQSQGQCQTHPHAGSYNPFSPMLGPVVTGKKVSWLDE</sequence>
<feature type="compositionally biased region" description="Basic residues" evidence="1">
    <location>
        <begin position="1"/>
        <end position="14"/>
    </location>
</feature>
<feature type="compositionally biased region" description="Basic and acidic residues" evidence="1">
    <location>
        <begin position="63"/>
        <end position="80"/>
    </location>
</feature>
<comment type="caution">
    <text evidence="2">The sequence shown here is derived from an EMBL/GenBank/DDBJ whole genome shotgun (WGS) entry which is preliminary data.</text>
</comment>
<organism evidence="2 3">
    <name type="scientific">Seiridium unicorne</name>
    <dbReference type="NCBI Taxonomy" id="138068"/>
    <lineage>
        <taxon>Eukaryota</taxon>
        <taxon>Fungi</taxon>
        <taxon>Dikarya</taxon>
        <taxon>Ascomycota</taxon>
        <taxon>Pezizomycotina</taxon>
        <taxon>Sordariomycetes</taxon>
        <taxon>Xylariomycetidae</taxon>
        <taxon>Amphisphaeriales</taxon>
        <taxon>Sporocadaceae</taxon>
        <taxon>Seiridium</taxon>
    </lineage>
</organism>
<feature type="region of interest" description="Disordered" evidence="1">
    <location>
        <begin position="198"/>
        <end position="290"/>
    </location>
</feature>
<gene>
    <name evidence="2" type="ORF">SUNI508_05071</name>
</gene>
<proteinExistence type="predicted"/>
<dbReference type="Proteomes" id="UP001408356">
    <property type="component" value="Unassembled WGS sequence"/>
</dbReference>
<evidence type="ECO:0000313" key="3">
    <source>
        <dbReference type="Proteomes" id="UP001408356"/>
    </source>
</evidence>
<evidence type="ECO:0000313" key="2">
    <source>
        <dbReference type="EMBL" id="KAK9422063.1"/>
    </source>
</evidence>
<feature type="compositionally biased region" description="Low complexity" evidence="1">
    <location>
        <begin position="251"/>
        <end position="261"/>
    </location>
</feature>
<keyword evidence="3" id="KW-1185">Reference proteome</keyword>
<reference evidence="2 3" key="1">
    <citation type="journal article" date="2024" name="J. Plant Pathol.">
        <title>Sequence and assembly of the genome of Seiridium unicorne, isolate CBS 538.82, causal agent of cypress canker disease.</title>
        <authorList>
            <person name="Scali E."/>
            <person name="Rocca G.D."/>
            <person name="Danti R."/>
            <person name="Garbelotto M."/>
            <person name="Barberini S."/>
            <person name="Baroncelli R."/>
            <person name="Emiliani G."/>
        </authorList>
    </citation>
    <scope>NUCLEOTIDE SEQUENCE [LARGE SCALE GENOMIC DNA]</scope>
    <source>
        <strain evidence="2 3">BM-138-508</strain>
    </source>
</reference>